<dbReference type="EC" id="2.3.1.234" evidence="8"/>
<feature type="binding site" evidence="8">
    <location>
        <position position="111"/>
    </location>
    <ligand>
        <name>Fe cation</name>
        <dbReference type="ChEBI" id="CHEBI:24875"/>
    </ligand>
</feature>
<feature type="binding site" evidence="8">
    <location>
        <position position="167"/>
    </location>
    <ligand>
        <name>substrate</name>
    </ligand>
</feature>
<keyword evidence="6 8" id="KW-0012">Acyltransferase</keyword>
<evidence type="ECO:0000256" key="4">
    <source>
        <dbReference type="ARBA" id="ARBA00022723"/>
    </source>
</evidence>
<dbReference type="CDD" id="cd24133">
    <property type="entry name" value="ASKHA_NBD_TsaD_bac"/>
    <property type="match status" value="1"/>
</dbReference>
<evidence type="ECO:0000256" key="7">
    <source>
        <dbReference type="ARBA" id="ARBA00048117"/>
    </source>
</evidence>
<sequence>MIVLGIESSCDETAAAVVRDGRILLSNVIASQIKDHSKYGGVVPEIASRKHMEAIVPVILQALDDAGMELSDIEGIAVTRGPGLVGSLLVGLSVAKALAFSRRLPWVGVNHLEAHIASVFLNEKAPVFPFVALVVSGGHTNIYYVENFGVFTLLGQTRDDAAGEAFDKAAKLLDIGYPGGMIIDNLAKEGNRNLLPFPRAMRDSLDFSFSGVKTSLLVHVKKHGKPSSRQDLAHLAAGYQEAIVDVLVEKTLKAAELKSATQVVVCGGVASNSRLREHFAERSAEDGIDLFIPPPVLCTDNAAMVAVVGENLLSRGKIDEFSLNAVSRWPLDLPLSVE</sequence>
<name>A0A1H7XLX2_9BACT</name>
<dbReference type="Gene3D" id="3.30.420.40">
    <property type="match status" value="2"/>
</dbReference>
<dbReference type="GO" id="GO:0002949">
    <property type="term" value="P:tRNA threonylcarbamoyladenosine modification"/>
    <property type="evidence" value="ECO:0007669"/>
    <property type="project" value="UniProtKB-UniRule"/>
</dbReference>
<dbReference type="InterPro" id="IPR000905">
    <property type="entry name" value="Gcp-like_dom"/>
</dbReference>
<feature type="domain" description="Gcp-like" evidence="9">
    <location>
        <begin position="24"/>
        <end position="306"/>
    </location>
</feature>
<keyword evidence="4 8" id="KW-0479">Metal-binding</keyword>
<dbReference type="STRING" id="43775.SAMN04489760_1116"/>
<keyword evidence="5 8" id="KW-0408">Iron</keyword>
<dbReference type="InterPro" id="IPR043129">
    <property type="entry name" value="ATPase_NBD"/>
</dbReference>
<comment type="subcellular location">
    <subcellularLocation>
        <location evidence="8">Cytoplasm</location>
    </subcellularLocation>
</comment>
<dbReference type="GO" id="GO:0005737">
    <property type="term" value="C:cytoplasm"/>
    <property type="evidence" value="ECO:0007669"/>
    <property type="project" value="UniProtKB-SubCell"/>
</dbReference>
<dbReference type="InterPro" id="IPR017861">
    <property type="entry name" value="KAE1/TsaD"/>
</dbReference>
<comment type="function">
    <text evidence="8">Required for the formation of a threonylcarbamoyl group on adenosine at position 37 (t(6)A37) in tRNAs that read codons beginning with adenine. Is involved in the transfer of the threonylcarbamoyl moiety of threonylcarbamoyl-AMP (TC-AMP) to the N6 group of A37, together with TsaE and TsaB. TsaD likely plays a direct catalytic role in this reaction.</text>
</comment>
<accession>A0A1H7XLX2</accession>
<evidence type="ECO:0000256" key="8">
    <source>
        <dbReference type="HAMAP-Rule" id="MF_01445"/>
    </source>
</evidence>
<dbReference type="OrthoDB" id="9806197at2"/>
<dbReference type="EMBL" id="FOBS01000011">
    <property type="protein sequence ID" value="SEM33999.1"/>
    <property type="molecule type" value="Genomic_DNA"/>
</dbReference>
<dbReference type="Proteomes" id="UP000198744">
    <property type="component" value="Unassembled WGS sequence"/>
</dbReference>
<dbReference type="SUPFAM" id="SSF53067">
    <property type="entry name" value="Actin-like ATPase domain"/>
    <property type="match status" value="1"/>
</dbReference>
<dbReference type="HAMAP" id="MF_01445">
    <property type="entry name" value="TsaD"/>
    <property type="match status" value="1"/>
</dbReference>
<dbReference type="AlphaFoldDB" id="A0A1H7XLX2"/>
<dbReference type="InterPro" id="IPR022450">
    <property type="entry name" value="TsaD"/>
</dbReference>
<organism evidence="10 11">
    <name type="scientific">Syntrophus gentianae</name>
    <dbReference type="NCBI Taxonomy" id="43775"/>
    <lineage>
        <taxon>Bacteria</taxon>
        <taxon>Pseudomonadati</taxon>
        <taxon>Thermodesulfobacteriota</taxon>
        <taxon>Syntrophia</taxon>
        <taxon>Syntrophales</taxon>
        <taxon>Syntrophaceae</taxon>
        <taxon>Syntrophus</taxon>
    </lineage>
</organism>
<gene>
    <name evidence="8" type="primary">tsaD</name>
    <name evidence="10" type="ORF">SAMN04489760_1116</name>
</gene>
<evidence type="ECO:0000259" key="9">
    <source>
        <dbReference type="Pfam" id="PF00814"/>
    </source>
</evidence>
<comment type="similarity">
    <text evidence="8">Belongs to the KAE1 / TsaD family.</text>
</comment>
<evidence type="ECO:0000256" key="3">
    <source>
        <dbReference type="ARBA" id="ARBA00022694"/>
    </source>
</evidence>
<evidence type="ECO:0000256" key="5">
    <source>
        <dbReference type="ARBA" id="ARBA00023004"/>
    </source>
</evidence>
<dbReference type="NCBIfam" id="TIGR00329">
    <property type="entry name" value="gcp_kae1"/>
    <property type="match status" value="1"/>
</dbReference>
<feature type="binding site" evidence="8">
    <location>
        <position position="184"/>
    </location>
    <ligand>
        <name>substrate</name>
    </ligand>
</feature>
<comment type="catalytic activity">
    <reaction evidence="7 8">
        <text>L-threonylcarbamoyladenylate + adenosine(37) in tRNA = N(6)-L-threonylcarbamoyladenosine(37) in tRNA + AMP + H(+)</text>
        <dbReference type="Rhea" id="RHEA:37059"/>
        <dbReference type="Rhea" id="RHEA-COMP:10162"/>
        <dbReference type="Rhea" id="RHEA-COMP:10163"/>
        <dbReference type="ChEBI" id="CHEBI:15378"/>
        <dbReference type="ChEBI" id="CHEBI:73682"/>
        <dbReference type="ChEBI" id="CHEBI:74411"/>
        <dbReference type="ChEBI" id="CHEBI:74418"/>
        <dbReference type="ChEBI" id="CHEBI:456215"/>
        <dbReference type="EC" id="2.3.1.234"/>
    </reaction>
</comment>
<keyword evidence="2 8" id="KW-0808">Transferase</keyword>
<reference evidence="10 11" key="1">
    <citation type="submission" date="2016-10" db="EMBL/GenBank/DDBJ databases">
        <authorList>
            <person name="de Groot N.N."/>
        </authorList>
    </citation>
    <scope>NUCLEOTIDE SEQUENCE [LARGE SCALE GENOMIC DNA]</scope>
    <source>
        <strain evidence="10 11">DSM 8423</strain>
    </source>
</reference>
<dbReference type="FunFam" id="3.30.420.40:FF:000012">
    <property type="entry name" value="tRNA N6-adenosine threonylcarbamoyltransferase"/>
    <property type="match status" value="1"/>
</dbReference>
<feature type="binding site" evidence="8">
    <location>
        <position position="300"/>
    </location>
    <ligand>
        <name>Fe cation</name>
        <dbReference type="ChEBI" id="CHEBI:24875"/>
    </ligand>
</feature>
<dbReference type="RefSeq" id="WP_093883353.1">
    <property type="nucleotide sequence ID" value="NZ_FOBS01000011.1"/>
</dbReference>
<keyword evidence="1 8" id="KW-0963">Cytoplasm</keyword>
<dbReference type="NCBIfam" id="TIGR03723">
    <property type="entry name" value="T6A_TsaD_YgjD"/>
    <property type="match status" value="1"/>
</dbReference>
<feature type="binding site" evidence="8">
    <location>
        <position position="115"/>
    </location>
    <ligand>
        <name>Fe cation</name>
        <dbReference type="ChEBI" id="CHEBI:24875"/>
    </ligand>
</feature>
<proteinExistence type="inferred from homology"/>
<dbReference type="FunFam" id="3.30.420.40:FF:000040">
    <property type="entry name" value="tRNA N6-adenosine threonylcarbamoyltransferase"/>
    <property type="match status" value="1"/>
</dbReference>
<dbReference type="Pfam" id="PF00814">
    <property type="entry name" value="TsaD"/>
    <property type="match status" value="1"/>
</dbReference>
<comment type="cofactor">
    <cofactor evidence="8">
        <name>Fe(2+)</name>
        <dbReference type="ChEBI" id="CHEBI:29033"/>
    </cofactor>
    <text evidence="8">Binds 1 Fe(2+) ion per subunit.</text>
</comment>
<protein>
    <recommendedName>
        <fullName evidence="8">tRNA N6-adenosine threonylcarbamoyltransferase</fullName>
        <ecNumber evidence="8">2.3.1.234</ecNumber>
    </recommendedName>
    <alternativeName>
        <fullName evidence="8">N6-L-threonylcarbamoyladenine synthase</fullName>
        <shortName evidence="8">t(6)A synthase</shortName>
    </alternativeName>
    <alternativeName>
        <fullName evidence="8">t(6)A37 threonylcarbamoyladenosine biosynthesis protein TsaD</fullName>
    </alternativeName>
    <alternativeName>
        <fullName evidence="8">tRNA threonylcarbamoyladenosine biosynthesis protein TsaD</fullName>
    </alternativeName>
</protein>
<evidence type="ECO:0000256" key="1">
    <source>
        <dbReference type="ARBA" id="ARBA00022490"/>
    </source>
</evidence>
<evidence type="ECO:0000313" key="10">
    <source>
        <dbReference type="EMBL" id="SEM33999.1"/>
    </source>
</evidence>
<evidence type="ECO:0000256" key="2">
    <source>
        <dbReference type="ARBA" id="ARBA00022679"/>
    </source>
</evidence>
<dbReference type="GO" id="GO:0061711">
    <property type="term" value="F:tRNA N(6)-L-threonylcarbamoyladenine synthase activity"/>
    <property type="evidence" value="ECO:0007669"/>
    <property type="project" value="UniProtKB-EC"/>
</dbReference>
<feature type="binding site" evidence="8">
    <location>
        <position position="180"/>
    </location>
    <ligand>
        <name>substrate</name>
    </ligand>
</feature>
<keyword evidence="11" id="KW-1185">Reference proteome</keyword>
<evidence type="ECO:0000256" key="6">
    <source>
        <dbReference type="ARBA" id="ARBA00023315"/>
    </source>
</evidence>
<dbReference type="PANTHER" id="PTHR11735:SF6">
    <property type="entry name" value="TRNA N6-ADENOSINE THREONYLCARBAMOYLTRANSFERASE, MITOCHONDRIAL"/>
    <property type="match status" value="1"/>
</dbReference>
<dbReference type="GO" id="GO:0005506">
    <property type="term" value="F:iron ion binding"/>
    <property type="evidence" value="ECO:0007669"/>
    <property type="project" value="UniProtKB-UniRule"/>
</dbReference>
<feature type="binding site" evidence="8">
    <location>
        <begin position="134"/>
        <end position="138"/>
    </location>
    <ligand>
        <name>substrate</name>
    </ligand>
</feature>
<dbReference type="PANTHER" id="PTHR11735">
    <property type="entry name" value="TRNA N6-ADENOSINE THREONYLCARBAMOYLTRANSFERASE"/>
    <property type="match status" value="1"/>
</dbReference>
<keyword evidence="3 8" id="KW-0819">tRNA processing</keyword>
<feature type="binding site" evidence="8">
    <location>
        <position position="272"/>
    </location>
    <ligand>
        <name>substrate</name>
    </ligand>
</feature>
<evidence type="ECO:0000313" key="11">
    <source>
        <dbReference type="Proteomes" id="UP000198744"/>
    </source>
</evidence>
<dbReference type="PRINTS" id="PR00789">
    <property type="entry name" value="OSIALOPTASE"/>
</dbReference>